<comment type="function">
    <text evidence="14">Catalyzes the ATP-dependent phosphorylation of 2-deoxy-D-ribose to 2-deoxy-D-ribose 5-phosphate (dRib-5P), allowing the use of deoxyribose as the sole carbon source.</text>
</comment>
<sequence>MAGRIAVIGSNMVDLVTYVTRMPAKGETLEARSFEMGHGGKGANQAVAAAKLGADVLLLTKVGDDTFADNTIGNLKACGVDVSHVVKVPGRSSGVAPIMVDPSGENSILIVKGANDDLLPPDIEAAAEDLKRCDLILLQLEIPVETVYAAVAFGKRHGIKTLLNPAPALPDLDPERIKDATFLVPNETELAILTGLPVGTPDEIATAALSLIGKGIETVIVTMGSRGALLVTPGQTSTIAPVPVSPVDTTGAGDAFIGSFARYFVAGDALDVALGKAAAYAADSITRRGTQKAYATEREFLSRAATPV</sequence>
<dbReference type="InterPro" id="IPR002139">
    <property type="entry name" value="Ribo/fructo_kinase"/>
</dbReference>
<keyword evidence="7 14" id="KW-0460">Magnesium</keyword>
<evidence type="ECO:0000256" key="13">
    <source>
        <dbReference type="ARBA" id="ARBA00081655"/>
    </source>
</evidence>
<dbReference type="InterPro" id="IPR029056">
    <property type="entry name" value="Ribokinase-like"/>
</dbReference>
<dbReference type="CDD" id="cd01174">
    <property type="entry name" value="ribokinase"/>
    <property type="match status" value="1"/>
</dbReference>
<keyword evidence="5 14" id="KW-0418">Kinase</keyword>
<dbReference type="GO" id="GO:0046872">
    <property type="term" value="F:metal ion binding"/>
    <property type="evidence" value="ECO:0007669"/>
    <property type="project" value="UniProtKB-KW"/>
</dbReference>
<proteinExistence type="inferred from homology"/>
<evidence type="ECO:0000256" key="11">
    <source>
        <dbReference type="ARBA" id="ARBA00066926"/>
    </source>
</evidence>
<evidence type="ECO:0000313" key="16">
    <source>
        <dbReference type="EMBL" id="MCW6506868.1"/>
    </source>
</evidence>
<dbReference type="InterPro" id="IPR011611">
    <property type="entry name" value="PfkB_dom"/>
</dbReference>
<feature type="binding site" evidence="14">
    <location>
        <position position="250"/>
    </location>
    <ligand>
        <name>K(+)</name>
        <dbReference type="ChEBI" id="CHEBI:29103"/>
    </ligand>
</feature>
<evidence type="ECO:0000256" key="2">
    <source>
        <dbReference type="ARBA" id="ARBA00022679"/>
    </source>
</evidence>
<keyword evidence="4 14" id="KW-0547">Nucleotide-binding</keyword>
<evidence type="ECO:0000256" key="10">
    <source>
        <dbReference type="ARBA" id="ARBA00051363"/>
    </source>
</evidence>
<keyword evidence="2 14" id="KW-0808">Transferase</keyword>
<evidence type="ECO:0000256" key="1">
    <source>
        <dbReference type="ARBA" id="ARBA00022490"/>
    </source>
</evidence>
<keyword evidence="1 14" id="KW-0963">Cytoplasm</keyword>
<keyword evidence="6 14" id="KW-0067">ATP-binding</keyword>
<feature type="binding site" evidence="14">
    <location>
        <position position="186"/>
    </location>
    <ligand>
        <name>ATP</name>
        <dbReference type="ChEBI" id="CHEBI:30616"/>
    </ligand>
</feature>
<dbReference type="NCBIfam" id="TIGR02152">
    <property type="entry name" value="D_ribokin_bact"/>
    <property type="match status" value="1"/>
</dbReference>
<evidence type="ECO:0000256" key="7">
    <source>
        <dbReference type="ARBA" id="ARBA00022842"/>
    </source>
</evidence>
<dbReference type="EMBL" id="JAMOIM010000001">
    <property type="protein sequence ID" value="MCW6506868.1"/>
    <property type="molecule type" value="Genomic_DNA"/>
</dbReference>
<evidence type="ECO:0000256" key="5">
    <source>
        <dbReference type="ARBA" id="ARBA00022777"/>
    </source>
</evidence>
<reference evidence="16" key="1">
    <citation type="submission" date="2022-05" db="EMBL/GenBank/DDBJ databases">
        <authorList>
            <person name="Pankratov T."/>
        </authorList>
    </citation>
    <scope>NUCLEOTIDE SEQUENCE</scope>
    <source>
        <strain evidence="16">BP6-180914</strain>
    </source>
</reference>
<dbReference type="GO" id="GO:0005829">
    <property type="term" value="C:cytosol"/>
    <property type="evidence" value="ECO:0007669"/>
    <property type="project" value="TreeGrafter"/>
</dbReference>
<feature type="binding site" evidence="14">
    <location>
        <begin position="253"/>
        <end position="254"/>
    </location>
    <ligand>
        <name>ATP</name>
        <dbReference type="ChEBI" id="CHEBI:30616"/>
    </ligand>
</feature>
<feature type="binding site" evidence="14">
    <location>
        <position position="248"/>
    </location>
    <ligand>
        <name>K(+)</name>
        <dbReference type="ChEBI" id="CHEBI:29103"/>
    </ligand>
</feature>
<dbReference type="Gene3D" id="3.40.1190.20">
    <property type="match status" value="1"/>
</dbReference>
<comment type="caution">
    <text evidence="14">Lacks conserved residue(s) required for the propagation of feature annotation.</text>
</comment>
<keyword evidence="3 14" id="KW-0479">Metal-binding</keyword>
<dbReference type="Proteomes" id="UP001165667">
    <property type="component" value="Unassembled WGS sequence"/>
</dbReference>
<feature type="binding site" evidence="14">
    <location>
        <position position="254"/>
    </location>
    <ligand>
        <name>substrate</name>
    </ligand>
</feature>
<dbReference type="PANTHER" id="PTHR10584:SF166">
    <property type="entry name" value="RIBOKINASE"/>
    <property type="match status" value="1"/>
</dbReference>
<dbReference type="GO" id="GO:0006014">
    <property type="term" value="P:D-ribose metabolic process"/>
    <property type="evidence" value="ECO:0007669"/>
    <property type="project" value="UniProtKB-UniRule"/>
</dbReference>
<keyword evidence="17" id="KW-1185">Reference proteome</keyword>
<feature type="binding site" evidence="14">
    <location>
        <begin position="12"/>
        <end position="14"/>
    </location>
    <ligand>
        <name>substrate</name>
    </ligand>
</feature>
<evidence type="ECO:0000313" key="17">
    <source>
        <dbReference type="Proteomes" id="UP001165667"/>
    </source>
</evidence>
<dbReference type="RefSeq" id="WP_282583207.1">
    <property type="nucleotide sequence ID" value="NZ_JAMOIM010000001.1"/>
</dbReference>
<feature type="binding site" evidence="14">
    <location>
        <begin position="222"/>
        <end position="227"/>
    </location>
    <ligand>
        <name>ATP</name>
        <dbReference type="ChEBI" id="CHEBI:30616"/>
    </ligand>
</feature>
<feature type="active site" description="Proton acceptor" evidence="14">
    <location>
        <position position="254"/>
    </location>
</feature>
<comment type="similarity">
    <text evidence="14">Belongs to the carbohydrate kinase PfkB family. Deoxyribokinase subfamily.</text>
</comment>
<dbReference type="AlphaFoldDB" id="A0AA41YU36"/>
<feature type="binding site" evidence="14">
    <location>
        <position position="284"/>
    </location>
    <ligand>
        <name>K(+)</name>
        <dbReference type="ChEBI" id="CHEBI:29103"/>
    </ligand>
</feature>
<accession>A0AA41YU36</accession>
<comment type="catalytic activity">
    <reaction evidence="10">
        <text>2-deoxy-D-ribose + ATP = 2-deoxy-D-ribose 5-phosphate + ADP + H(+)</text>
        <dbReference type="Rhea" id="RHEA:30871"/>
        <dbReference type="ChEBI" id="CHEBI:15378"/>
        <dbReference type="ChEBI" id="CHEBI:30616"/>
        <dbReference type="ChEBI" id="CHEBI:62877"/>
        <dbReference type="ChEBI" id="CHEBI:90761"/>
        <dbReference type="ChEBI" id="CHEBI:456216"/>
        <dbReference type="EC" id="2.7.1.229"/>
    </reaction>
    <physiologicalReaction direction="left-to-right" evidence="10">
        <dbReference type="Rhea" id="RHEA:30872"/>
    </physiologicalReaction>
</comment>
<comment type="cofactor">
    <cofactor evidence="14">
        <name>Mg(2+)</name>
        <dbReference type="ChEBI" id="CHEBI:18420"/>
    </cofactor>
</comment>
<dbReference type="HAMAP" id="MF_01987">
    <property type="entry name" value="Ribokinase"/>
    <property type="match status" value="1"/>
</dbReference>
<evidence type="ECO:0000256" key="3">
    <source>
        <dbReference type="ARBA" id="ARBA00022723"/>
    </source>
</evidence>
<dbReference type="SUPFAM" id="SSF53613">
    <property type="entry name" value="Ribokinase-like"/>
    <property type="match status" value="1"/>
</dbReference>
<dbReference type="PANTHER" id="PTHR10584">
    <property type="entry name" value="SUGAR KINASE"/>
    <property type="match status" value="1"/>
</dbReference>
<gene>
    <name evidence="16" type="primary">rbsK</name>
    <name evidence="14" type="synonym">deoK</name>
    <name evidence="16" type="ORF">M8523_02385</name>
</gene>
<comment type="subcellular location">
    <subcellularLocation>
        <location evidence="14">Cytoplasm</location>
    </subcellularLocation>
</comment>
<evidence type="ECO:0000256" key="6">
    <source>
        <dbReference type="ARBA" id="ARBA00022840"/>
    </source>
</evidence>
<evidence type="ECO:0000256" key="8">
    <source>
        <dbReference type="ARBA" id="ARBA00022958"/>
    </source>
</evidence>
<evidence type="ECO:0000256" key="12">
    <source>
        <dbReference type="ARBA" id="ARBA00071515"/>
    </source>
</evidence>
<dbReference type="GO" id="GO:0005524">
    <property type="term" value="F:ATP binding"/>
    <property type="evidence" value="ECO:0007669"/>
    <property type="project" value="UniProtKB-UniRule"/>
</dbReference>
<organism evidence="16 17">
    <name type="scientific">Lichenifustis flavocetrariae</name>
    <dbReference type="NCBI Taxonomy" id="2949735"/>
    <lineage>
        <taxon>Bacteria</taxon>
        <taxon>Pseudomonadati</taxon>
        <taxon>Pseudomonadota</taxon>
        <taxon>Alphaproteobacteria</taxon>
        <taxon>Hyphomicrobiales</taxon>
        <taxon>Lichenihabitantaceae</taxon>
        <taxon>Lichenifustis</taxon>
    </lineage>
</organism>
<feature type="binding site" evidence="14">
    <location>
        <position position="289"/>
    </location>
    <ligand>
        <name>K(+)</name>
        <dbReference type="ChEBI" id="CHEBI:29103"/>
    </ligand>
</feature>
<comment type="caution">
    <text evidence="16">The sequence shown here is derived from an EMBL/GenBank/DDBJ whole genome shotgun (WGS) entry which is preliminary data.</text>
</comment>
<dbReference type="PRINTS" id="PR00990">
    <property type="entry name" value="RIBOKINASE"/>
</dbReference>
<feature type="binding site" evidence="14">
    <location>
        <position position="287"/>
    </location>
    <ligand>
        <name>K(+)</name>
        <dbReference type="ChEBI" id="CHEBI:29103"/>
    </ligand>
</feature>
<evidence type="ECO:0000256" key="14">
    <source>
        <dbReference type="HAMAP-Rule" id="MF_01987"/>
    </source>
</evidence>
<evidence type="ECO:0000256" key="4">
    <source>
        <dbReference type="ARBA" id="ARBA00022741"/>
    </source>
</evidence>
<feature type="binding site" evidence="14">
    <location>
        <position position="141"/>
    </location>
    <ligand>
        <name>substrate</name>
    </ligand>
</feature>
<name>A0AA41YU36_9HYPH</name>
<dbReference type="InterPro" id="IPR011877">
    <property type="entry name" value="Ribokinase"/>
</dbReference>
<comment type="subunit">
    <text evidence="14">Homodimer.</text>
</comment>
<keyword evidence="8 14" id="KW-0630">Potassium</keyword>
<evidence type="ECO:0000256" key="9">
    <source>
        <dbReference type="ARBA" id="ARBA00023277"/>
    </source>
</evidence>
<protein>
    <recommendedName>
        <fullName evidence="12 14">Deoxyribokinase</fullName>
        <shortName evidence="14">dRK</shortName>
        <ecNumber evidence="11 14">2.7.1.229</ecNumber>
    </recommendedName>
    <alternativeName>
        <fullName evidence="13 14">ATP:2-deoxy-D-ribose 5-phosphotransferase</fullName>
    </alternativeName>
</protein>
<dbReference type="GO" id="GO:0004747">
    <property type="term" value="F:ribokinase activity"/>
    <property type="evidence" value="ECO:0007669"/>
    <property type="project" value="UniProtKB-UniRule"/>
</dbReference>
<keyword evidence="9 14" id="KW-0119">Carbohydrate metabolism</keyword>
<dbReference type="FunFam" id="3.40.1190.20:FF:000010">
    <property type="entry name" value="Ribokinase"/>
    <property type="match status" value="1"/>
</dbReference>
<feature type="domain" description="Carbohydrate kinase PfkB" evidence="15">
    <location>
        <begin position="4"/>
        <end position="293"/>
    </location>
</feature>
<feature type="binding site" evidence="14">
    <location>
        <begin position="40"/>
        <end position="44"/>
    </location>
    <ligand>
        <name>substrate</name>
    </ligand>
</feature>
<dbReference type="Pfam" id="PF00294">
    <property type="entry name" value="PfkB"/>
    <property type="match status" value="1"/>
</dbReference>
<evidence type="ECO:0000259" key="15">
    <source>
        <dbReference type="Pfam" id="PF00294"/>
    </source>
</evidence>
<dbReference type="EC" id="2.7.1.229" evidence="11 14"/>
<feature type="site" description="Important for substrate specificity" evidence="14">
    <location>
        <position position="12"/>
    </location>
</feature>